<dbReference type="RefSeq" id="WP_345731112.1">
    <property type="nucleotide sequence ID" value="NZ_BAAAYN010000038.1"/>
</dbReference>
<dbReference type="InterPro" id="IPR011990">
    <property type="entry name" value="TPR-like_helical_dom_sf"/>
</dbReference>
<feature type="region of interest" description="Disordered" evidence="1">
    <location>
        <begin position="1044"/>
        <end position="1064"/>
    </location>
</feature>
<dbReference type="InterPro" id="IPR027417">
    <property type="entry name" value="P-loop_NTPase"/>
</dbReference>
<feature type="domain" description="Bacterial transcriptional activator" evidence="2">
    <location>
        <begin position="96"/>
        <end position="241"/>
    </location>
</feature>
<organism evidence="3 4">
    <name type="scientific">Cryptosporangium minutisporangium</name>
    <dbReference type="NCBI Taxonomy" id="113569"/>
    <lineage>
        <taxon>Bacteria</taxon>
        <taxon>Bacillati</taxon>
        <taxon>Actinomycetota</taxon>
        <taxon>Actinomycetes</taxon>
        <taxon>Cryptosporangiales</taxon>
        <taxon>Cryptosporangiaceae</taxon>
        <taxon>Cryptosporangium</taxon>
    </lineage>
</organism>
<reference evidence="4" key="1">
    <citation type="journal article" date="2019" name="Int. J. Syst. Evol. Microbiol.">
        <title>The Global Catalogue of Microorganisms (GCM) 10K type strain sequencing project: providing services to taxonomists for standard genome sequencing and annotation.</title>
        <authorList>
            <consortium name="The Broad Institute Genomics Platform"/>
            <consortium name="The Broad Institute Genome Sequencing Center for Infectious Disease"/>
            <person name="Wu L."/>
            <person name="Ma J."/>
        </authorList>
    </citation>
    <scope>NUCLEOTIDE SEQUENCE [LARGE SCALE GENOMIC DNA]</scope>
    <source>
        <strain evidence="4">JCM 9458</strain>
    </source>
</reference>
<dbReference type="InterPro" id="IPR036388">
    <property type="entry name" value="WH-like_DNA-bd_sf"/>
</dbReference>
<dbReference type="PANTHER" id="PTHR47691:SF3">
    <property type="entry name" value="HTH-TYPE TRANSCRIPTIONAL REGULATOR RV0890C-RELATED"/>
    <property type="match status" value="1"/>
</dbReference>
<dbReference type="Gene3D" id="3.40.50.300">
    <property type="entry name" value="P-loop containing nucleotide triphosphate hydrolases"/>
    <property type="match status" value="1"/>
</dbReference>
<dbReference type="SMART" id="SM01043">
    <property type="entry name" value="BTAD"/>
    <property type="match status" value="1"/>
</dbReference>
<sequence length="1064" mass="111914">MNGERTVELRLLTGVAYRGTEVVGPRLRNLLALLAGELRAGCATSVLVDGLWPHGLPEHPAKALQALVFRARAQLGPDVVVWTPRGYRLALDAEQVDVSAARLRASAATRESQAGNAAAALRQAEDGLAFWATPEPAAVDDEGPLTELRAGLRPVHRSLVRTRALALARLGRNADAAGPLAEAFREFPRDEEILAELLRCEAATQGPAAALTRYETYRRSLRDELGTDPGAALQQLQRDLLRPAAPVTGHGLPHDPNPLLGRDDDVAAVTGLLRSSRVVSIVGPGGLGKTRLATAVARQADQRAVSVVSLAGLTDATEVERTVAAAVATAEPPPVAGLGPVPTPPDVVTGIVQALGPGPTLLVLDNCEHVLAGAAELAGALVAATDRVRILTTSRTPLGLSSEALYALPELPLPTSVELFRQRALAVRPGADLPDDVVAEICRHLDGLPLAIELAAARIRVHSPSDLANRLDERFTVLRGGRRDAPPRHRTLAAVIDWSWHLLDADGRAAMRALSVFPGGFTAAAAGSVLNGPDPLAILEHLVDQSLLKVVDDGPGVRFRMLETVREFSALRRDEAGETDRAIERFLAWARAFGLAHHSAPFGDDFVGGIRRIRAEQDNLQHALRIGIDRVDGATVAATAAALGGLWTVESNFSRMLSLSGEPVWVLSHYRPDPALVEAVRTAVVLAAISALLLTGGGAARSMATLRRLPSAPPTTLISAADTVLRLDDPTALPALCESDEPMLAAAANEMVSYAAEAEGDLDAALAAATRLLRAVERGSNQWLRAAAHSRLGELHGAAGHTSEAIYHLSALLPVLEELDAHAIAGRVRWAIVHANVHDGAIDEAERWLARMPGPDNADLGTTLLFDAAVRAEVWIARGDVDAGLALWRRTAAQLRDADERSLPGLRSWATEVQAAAVIAHAFAGRLADVPEFIAGLPDLLAQTVALVAESESMVGFPTCGALVLARALVELSDGRAASGARMVALADRLGVTGGFQSPHSVARARALAESADGPAYVDAVSAYAGLDRESLLVAASDAARIRSAVSEREPGGTPPVPTGSRPV</sequence>
<dbReference type="Gene3D" id="1.25.40.10">
    <property type="entry name" value="Tetratricopeptide repeat domain"/>
    <property type="match status" value="1"/>
</dbReference>
<dbReference type="Proteomes" id="UP001501676">
    <property type="component" value="Unassembled WGS sequence"/>
</dbReference>
<protein>
    <recommendedName>
        <fullName evidence="2">Bacterial transcriptional activator domain-containing protein</fullName>
    </recommendedName>
</protein>
<gene>
    <name evidence="3" type="ORF">GCM10020369_54910</name>
</gene>
<dbReference type="CDD" id="cd15831">
    <property type="entry name" value="BTAD"/>
    <property type="match status" value="1"/>
</dbReference>
<evidence type="ECO:0000313" key="3">
    <source>
        <dbReference type="EMBL" id="GAA3392590.1"/>
    </source>
</evidence>
<dbReference type="InterPro" id="IPR005158">
    <property type="entry name" value="BTAD"/>
</dbReference>
<dbReference type="Gene3D" id="1.10.10.10">
    <property type="entry name" value="Winged helix-like DNA-binding domain superfamily/Winged helix DNA-binding domain"/>
    <property type="match status" value="1"/>
</dbReference>
<evidence type="ECO:0000256" key="1">
    <source>
        <dbReference type="SAM" id="MobiDB-lite"/>
    </source>
</evidence>
<name>A0ABP6T454_9ACTN</name>
<dbReference type="SUPFAM" id="SSF48452">
    <property type="entry name" value="TPR-like"/>
    <property type="match status" value="1"/>
</dbReference>
<evidence type="ECO:0000313" key="4">
    <source>
        <dbReference type="Proteomes" id="UP001501676"/>
    </source>
</evidence>
<dbReference type="PANTHER" id="PTHR47691">
    <property type="entry name" value="REGULATOR-RELATED"/>
    <property type="match status" value="1"/>
</dbReference>
<accession>A0ABP6T454</accession>
<comment type="caution">
    <text evidence="3">The sequence shown here is derived from an EMBL/GenBank/DDBJ whole genome shotgun (WGS) entry which is preliminary data.</text>
</comment>
<dbReference type="EMBL" id="BAAAYN010000038">
    <property type="protein sequence ID" value="GAA3392590.1"/>
    <property type="molecule type" value="Genomic_DNA"/>
</dbReference>
<dbReference type="Pfam" id="PF03704">
    <property type="entry name" value="BTAD"/>
    <property type="match status" value="1"/>
</dbReference>
<keyword evidence="4" id="KW-1185">Reference proteome</keyword>
<evidence type="ECO:0000259" key="2">
    <source>
        <dbReference type="SMART" id="SM01043"/>
    </source>
</evidence>
<dbReference type="SUPFAM" id="SSF52540">
    <property type="entry name" value="P-loop containing nucleoside triphosphate hydrolases"/>
    <property type="match status" value="1"/>
</dbReference>
<proteinExistence type="predicted"/>